<dbReference type="Proteomes" id="UP000239549">
    <property type="component" value="Unassembled WGS sequence"/>
</dbReference>
<dbReference type="NCBIfam" id="TIGR04076">
    <property type="entry name" value="TIGR04076 family protein"/>
    <property type="match status" value="1"/>
</dbReference>
<reference evidence="2" key="1">
    <citation type="submission" date="2018-02" db="EMBL/GenBank/DDBJ databases">
        <title>Genome sequence of Desulfocucumis palustris strain NAW-5.</title>
        <authorList>
            <person name="Watanabe M."/>
            <person name="Kojima H."/>
            <person name="Fukui M."/>
        </authorList>
    </citation>
    <scope>NUCLEOTIDE SEQUENCE [LARGE SCALE GENOMIC DNA]</scope>
    <source>
        <strain evidence="2">NAW-5</strain>
    </source>
</reference>
<evidence type="ECO:0000313" key="2">
    <source>
        <dbReference type="Proteomes" id="UP000239549"/>
    </source>
</evidence>
<organism evidence="1 2">
    <name type="scientific">Desulfocucumis palustris</name>
    <dbReference type="NCBI Taxonomy" id="1898651"/>
    <lineage>
        <taxon>Bacteria</taxon>
        <taxon>Bacillati</taxon>
        <taxon>Bacillota</taxon>
        <taxon>Clostridia</taxon>
        <taxon>Eubacteriales</taxon>
        <taxon>Desulfocucumaceae</taxon>
        <taxon>Desulfocucumis</taxon>
    </lineage>
</organism>
<accession>A0A2L2XEV3</accession>
<sequence length="92" mass="10427">MYKHKVIATVKEIRGEGSCPFGHKVGDVFEFTEHTPPGLCHFAYESMHSAVAVTLYGGRYPWAKEGQPTTWGCPDPERTVVFELKRVERESK</sequence>
<dbReference type="AlphaFoldDB" id="A0A2L2XEV3"/>
<evidence type="ECO:0000313" key="1">
    <source>
        <dbReference type="EMBL" id="GBF34233.1"/>
    </source>
</evidence>
<evidence type="ECO:0008006" key="3">
    <source>
        <dbReference type="Google" id="ProtNLM"/>
    </source>
</evidence>
<keyword evidence="2" id="KW-1185">Reference proteome</keyword>
<protein>
    <recommendedName>
        <fullName evidence="3">TIGR04076 family protein</fullName>
    </recommendedName>
</protein>
<gene>
    <name evidence="1" type="ORF">DCCM_3345</name>
</gene>
<comment type="caution">
    <text evidence="1">The sequence shown here is derived from an EMBL/GenBank/DDBJ whole genome shotgun (WGS) entry which is preliminary data.</text>
</comment>
<dbReference type="EMBL" id="BFAV01000130">
    <property type="protein sequence ID" value="GBF34233.1"/>
    <property type="molecule type" value="Genomic_DNA"/>
</dbReference>
<name>A0A2L2XEV3_9FIRM</name>
<dbReference type="InterPro" id="IPR023811">
    <property type="entry name" value="CHP04076"/>
</dbReference>
<proteinExistence type="predicted"/>